<keyword evidence="1" id="KW-0449">Lipoprotein</keyword>
<dbReference type="InterPro" id="IPR005619">
    <property type="entry name" value="Uncharacterised_YajG"/>
</dbReference>
<evidence type="ECO:0000313" key="1">
    <source>
        <dbReference type="EMBL" id="MFC0048891.1"/>
    </source>
</evidence>
<reference evidence="1 2" key="1">
    <citation type="submission" date="2024-09" db="EMBL/GenBank/DDBJ databases">
        <authorList>
            <person name="Sun Q."/>
            <person name="Mori K."/>
        </authorList>
    </citation>
    <scope>NUCLEOTIDE SEQUENCE [LARGE SCALE GENOMIC DNA]</scope>
    <source>
        <strain evidence="1 2">KCTC 23315</strain>
    </source>
</reference>
<protein>
    <submittedName>
        <fullName evidence="1">YajG family lipoprotein</fullName>
    </submittedName>
</protein>
<keyword evidence="2" id="KW-1185">Reference proteome</keyword>
<gene>
    <name evidence="1" type="ORF">ACFFJP_11410</name>
</gene>
<dbReference type="Pfam" id="PF03923">
    <property type="entry name" value="Lipoprotein_16"/>
    <property type="match status" value="1"/>
</dbReference>
<proteinExistence type="predicted"/>
<dbReference type="PROSITE" id="PS51257">
    <property type="entry name" value="PROKAR_LIPOPROTEIN"/>
    <property type="match status" value="1"/>
</dbReference>
<evidence type="ECO:0000313" key="2">
    <source>
        <dbReference type="Proteomes" id="UP001589813"/>
    </source>
</evidence>
<sequence length="186" mass="20326">MRSILLAAVFAVGVAGCSNPVPSFIVAPQIFWNQSNQLTNTAFALNVQDNRPTNGTLVMRDGDSVKSYPTTNDLTGQLQQTLSSALTQQGARISGNEPVIVTLQINQLEANAELKTVEHVVKNSVELTLLIEREAGSFNKSYSGKSSFSGPFKLDTAVAERELRVLTEQVLGNMLRDPSWQDFLRN</sequence>
<name>A0ABV6BDC7_9GAMM</name>
<dbReference type="EMBL" id="JBHLXP010000003">
    <property type="protein sequence ID" value="MFC0048891.1"/>
    <property type="molecule type" value="Genomic_DNA"/>
</dbReference>
<comment type="caution">
    <text evidence="1">The sequence shown here is derived from an EMBL/GenBank/DDBJ whole genome shotgun (WGS) entry which is preliminary data.</text>
</comment>
<organism evidence="1 2">
    <name type="scientific">Rheinheimera tilapiae</name>
    <dbReference type="NCBI Taxonomy" id="875043"/>
    <lineage>
        <taxon>Bacteria</taxon>
        <taxon>Pseudomonadati</taxon>
        <taxon>Pseudomonadota</taxon>
        <taxon>Gammaproteobacteria</taxon>
        <taxon>Chromatiales</taxon>
        <taxon>Chromatiaceae</taxon>
        <taxon>Rheinheimera</taxon>
    </lineage>
</organism>
<dbReference type="RefSeq" id="WP_377243771.1">
    <property type="nucleotide sequence ID" value="NZ_JBHLXP010000003.1"/>
</dbReference>
<accession>A0ABV6BDC7</accession>
<dbReference type="Proteomes" id="UP001589813">
    <property type="component" value="Unassembled WGS sequence"/>
</dbReference>